<dbReference type="Proteomes" id="UP001431429">
    <property type="component" value="Unassembled WGS sequence"/>
</dbReference>
<proteinExistence type="predicted"/>
<feature type="chain" id="PRO_5045759321" evidence="3">
    <location>
        <begin position="32"/>
        <end position="545"/>
    </location>
</feature>
<sequence length="545" mass="53790">MPATRRPLVLAAAAATAAALGATALALPAVAAGKPSSGAGQNAVAAAAPTIGLKDGTLGWGFKESFRKYVSEGGKIEVADGAEQAAANGPFTFVDGKGTYDTTTFVNTIAFQGSVLFTTTHFTIKLSDVRVISDRKAGSIEADITLDGKTENDVAIAKLDMTKATRGTGEPGEMIFKDIPATITAAGAKAFRYKEGDALDAANLSVKTEGGRPSPSPSTSTSKEPSPSTSTSKDPLPSTSTSKDPSPSTSASKDPSPSTSTSAKPPTSNGSIVDGNLDWGVKERFRAYVVGPIAHGKVELSAGAKNSGDIYRFPKAKGTFDAKKQSLSASFDGGVRFLGHLTDGQYILDLKLSGFEVKVNGTQGSLIADVSTKVRKTGKTVNLNDLKLATVAVPAGGLKAQNNVVKLTGAAATLTADGAKAFEGMYQAGESLDALNLAVSLTEGAELPGGSGGSGSSSSGGAATGGSTTGGGAASGDLGGSVGGGSVGGGSVGAVDGGAVGGSGALASTGSDIPTVGLIAASAGIAAAGAGVVFAMRRRQSASEA</sequence>
<comment type="caution">
    <text evidence="5">The sequence shown here is derived from an EMBL/GenBank/DDBJ whole genome shotgun (WGS) entry which is preliminary data.</text>
</comment>
<dbReference type="InterPro" id="IPR006311">
    <property type="entry name" value="TAT_signal"/>
</dbReference>
<feature type="compositionally biased region" description="Gly residues" evidence="1">
    <location>
        <begin position="462"/>
        <end position="477"/>
    </location>
</feature>
<dbReference type="PROSITE" id="PS51318">
    <property type="entry name" value="TAT"/>
    <property type="match status" value="1"/>
</dbReference>
<keyword evidence="2" id="KW-0812">Transmembrane</keyword>
<keyword evidence="3" id="KW-0732">Signal</keyword>
<organism evidence="5 6">
    <name type="scientific">Streptomyces albipurpureus</name>
    <dbReference type="NCBI Taxonomy" id="2897419"/>
    <lineage>
        <taxon>Bacteria</taxon>
        <taxon>Bacillati</taxon>
        <taxon>Actinomycetota</taxon>
        <taxon>Actinomycetes</taxon>
        <taxon>Kitasatosporales</taxon>
        <taxon>Streptomycetaceae</taxon>
        <taxon>Streptomyces</taxon>
    </lineage>
</organism>
<evidence type="ECO:0000256" key="1">
    <source>
        <dbReference type="SAM" id="MobiDB-lite"/>
    </source>
</evidence>
<feature type="transmembrane region" description="Helical" evidence="2">
    <location>
        <begin position="516"/>
        <end position="536"/>
    </location>
</feature>
<protein>
    <submittedName>
        <fullName evidence="5">HtaA domain-containing protein</fullName>
    </submittedName>
</protein>
<feature type="signal peptide" evidence="3">
    <location>
        <begin position="1"/>
        <end position="31"/>
    </location>
</feature>
<evidence type="ECO:0000313" key="6">
    <source>
        <dbReference type="Proteomes" id="UP001431429"/>
    </source>
</evidence>
<dbReference type="InterPro" id="IPR007331">
    <property type="entry name" value="Htaa"/>
</dbReference>
<name>A0ABT0UTR7_9ACTN</name>
<keyword evidence="2" id="KW-1133">Transmembrane helix</keyword>
<feature type="domain" description="Htaa" evidence="4">
    <location>
        <begin position="274"/>
        <end position="437"/>
    </location>
</feature>
<evidence type="ECO:0000313" key="5">
    <source>
        <dbReference type="EMBL" id="MCM2391000.1"/>
    </source>
</evidence>
<feature type="domain" description="Htaa" evidence="4">
    <location>
        <begin position="55"/>
        <end position="204"/>
    </location>
</feature>
<keyword evidence="6" id="KW-1185">Reference proteome</keyword>
<dbReference type="Pfam" id="PF04213">
    <property type="entry name" value="HtaA"/>
    <property type="match status" value="2"/>
</dbReference>
<accession>A0ABT0UTR7</accession>
<feature type="region of interest" description="Disordered" evidence="1">
    <location>
        <begin position="446"/>
        <end position="477"/>
    </location>
</feature>
<keyword evidence="2" id="KW-0472">Membrane</keyword>
<dbReference type="EMBL" id="JAMQAW010000028">
    <property type="protein sequence ID" value="MCM2391000.1"/>
    <property type="molecule type" value="Genomic_DNA"/>
</dbReference>
<dbReference type="RefSeq" id="WP_250921337.1">
    <property type="nucleotide sequence ID" value="NZ_JAMQAW010000028.1"/>
</dbReference>
<feature type="compositionally biased region" description="Low complexity" evidence="1">
    <location>
        <begin position="217"/>
        <end position="268"/>
    </location>
</feature>
<evidence type="ECO:0000256" key="2">
    <source>
        <dbReference type="SAM" id="Phobius"/>
    </source>
</evidence>
<reference evidence="5" key="1">
    <citation type="submission" date="2022-06" db="EMBL/GenBank/DDBJ databases">
        <title>Genome public.</title>
        <authorList>
            <person name="Sun Q."/>
        </authorList>
    </citation>
    <scope>NUCLEOTIDE SEQUENCE</scope>
    <source>
        <strain evidence="5">CWNU-1</strain>
    </source>
</reference>
<feature type="region of interest" description="Disordered" evidence="1">
    <location>
        <begin position="204"/>
        <end position="276"/>
    </location>
</feature>
<evidence type="ECO:0000259" key="4">
    <source>
        <dbReference type="Pfam" id="PF04213"/>
    </source>
</evidence>
<gene>
    <name evidence="5" type="ORF">NBG84_22355</name>
</gene>
<evidence type="ECO:0000256" key="3">
    <source>
        <dbReference type="SAM" id="SignalP"/>
    </source>
</evidence>